<dbReference type="InterPro" id="IPR055424">
    <property type="entry name" value="Ig_TMEM132_6th"/>
</dbReference>
<feature type="signal peptide" evidence="8">
    <location>
        <begin position="1"/>
        <end position="29"/>
    </location>
</feature>
<reference evidence="15" key="2">
    <citation type="submission" date="2015-02" db="UniProtKB">
        <authorList>
            <consortium name="EnsemblMetazoa"/>
        </authorList>
    </citation>
    <scope>IDENTIFICATION</scope>
</reference>
<feature type="domain" description="Transmembrane protein family 132 fourth" evidence="10">
    <location>
        <begin position="397"/>
        <end position="494"/>
    </location>
</feature>
<evidence type="ECO:0000256" key="4">
    <source>
        <dbReference type="ARBA" id="ARBA00022989"/>
    </source>
</evidence>
<feature type="domain" description="Transmembrane protein TMEM132 cohesin-like" evidence="11">
    <location>
        <begin position="241"/>
        <end position="370"/>
    </location>
</feature>
<evidence type="ECO:0000259" key="13">
    <source>
        <dbReference type="Pfam" id="PF23486"/>
    </source>
</evidence>
<feature type="domain" description="Transmembrane protein TMEM132 second Ig-like" evidence="12">
    <location>
        <begin position="110"/>
        <end position="196"/>
    </location>
</feature>
<dbReference type="Pfam" id="PF23487">
    <property type="entry name" value="Ig_TMEM132_6th"/>
    <property type="match status" value="1"/>
</dbReference>
<dbReference type="InterPro" id="IPR055422">
    <property type="entry name" value="Ig_TMEM132_2nd"/>
</dbReference>
<evidence type="ECO:0000256" key="5">
    <source>
        <dbReference type="ARBA" id="ARBA00023136"/>
    </source>
</evidence>
<dbReference type="Pfam" id="PF15706">
    <property type="entry name" value="TMEM132_C"/>
    <property type="match status" value="1"/>
</dbReference>
<dbReference type="Pfam" id="PF23481">
    <property type="entry name" value="Ig_TMEM132_2nd"/>
    <property type="match status" value="1"/>
</dbReference>
<organism evidence="15 16">
    <name type="scientific">Strigamia maritima</name>
    <name type="common">European centipede</name>
    <name type="synonym">Geophilus maritimus</name>
    <dbReference type="NCBI Taxonomy" id="126957"/>
    <lineage>
        <taxon>Eukaryota</taxon>
        <taxon>Metazoa</taxon>
        <taxon>Ecdysozoa</taxon>
        <taxon>Arthropoda</taxon>
        <taxon>Myriapoda</taxon>
        <taxon>Chilopoda</taxon>
        <taxon>Pleurostigmophora</taxon>
        <taxon>Geophilomorpha</taxon>
        <taxon>Linotaeniidae</taxon>
        <taxon>Strigamia</taxon>
    </lineage>
</organism>
<reference evidence="16" key="1">
    <citation type="submission" date="2011-05" db="EMBL/GenBank/DDBJ databases">
        <authorList>
            <person name="Richards S.R."/>
            <person name="Qu J."/>
            <person name="Jiang H."/>
            <person name="Jhangiani S.N."/>
            <person name="Agravi P."/>
            <person name="Goodspeed R."/>
            <person name="Gross S."/>
            <person name="Mandapat C."/>
            <person name="Jackson L."/>
            <person name="Mathew T."/>
            <person name="Pu L."/>
            <person name="Thornton R."/>
            <person name="Saada N."/>
            <person name="Wilczek-Boney K.B."/>
            <person name="Lee S."/>
            <person name="Kovar C."/>
            <person name="Wu Y."/>
            <person name="Scherer S.E."/>
            <person name="Worley K.C."/>
            <person name="Muzny D.M."/>
            <person name="Gibbs R."/>
        </authorList>
    </citation>
    <scope>NUCLEOTIDE SEQUENCE</scope>
    <source>
        <strain evidence="16">Brora</strain>
    </source>
</reference>
<dbReference type="Pfam" id="PF23486">
    <property type="entry name" value="Ig_TMEM132_5th"/>
    <property type="match status" value="1"/>
</dbReference>
<dbReference type="Pfam" id="PF23039">
    <property type="entry name" value="TMEM132_3rd"/>
    <property type="match status" value="1"/>
</dbReference>
<keyword evidence="16" id="KW-1185">Reference proteome</keyword>
<dbReference type="OMA" id="VYEVFSW"/>
<feature type="chain" id="PRO_5004579960" description="Transmembrane protein 132E" evidence="8">
    <location>
        <begin position="30"/>
        <end position="1135"/>
    </location>
</feature>
<dbReference type="InterPro" id="IPR055423">
    <property type="entry name" value="Ig_TMEM132_5th"/>
</dbReference>
<evidence type="ECO:0000256" key="8">
    <source>
        <dbReference type="SAM" id="SignalP"/>
    </source>
</evidence>
<dbReference type="eggNOG" id="KOG4789">
    <property type="taxonomic scope" value="Eukaryota"/>
</dbReference>
<proteinExistence type="inferred from homology"/>
<keyword evidence="3 7" id="KW-0812">Transmembrane</keyword>
<dbReference type="EMBL" id="JH431878">
    <property type="status" value="NOT_ANNOTATED_CDS"/>
    <property type="molecule type" value="Genomic_DNA"/>
</dbReference>
<feature type="domain" description="Transmembrane protein TMEM132 fifth" evidence="13">
    <location>
        <begin position="498"/>
        <end position="651"/>
    </location>
</feature>
<dbReference type="PhylomeDB" id="T1J6G2"/>
<dbReference type="PANTHER" id="PTHR13388">
    <property type="entry name" value="DETONATOR, ISOFORM E"/>
    <property type="match status" value="1"/>
</dbReference>
<dbReference type="Pfam" id="PF16070">
    <property type="entry name" value="Ig_TMEM132_4th"/>
    <property type="match status" value="1"/>
</dbReference>
<comment type="subcellular location">
    <subcellularLocation>
        <location evidence="1">Membrane</location>
        <topology evidence="1">Single-pass type I membrane protein</topology>
    </subcellularLocation>
</comment>
<dbReference type="STRING" id="126957.T1J6G2"/>
<dbReference type="InterPro" id="IPR026307">
    <property type="entry name" value="TMEM132"/>
</dbReference>
<protein>
    <recommendedName>
        <fullName evidence="17">Transmembrane protein 132E</fullName>
    </recommendedName>
</protein>
<feature type="transmembrane region" description="Helical" evidence="7">
    <location>
        <begin position="854"/>
        <end position="879"/>
    </location>
</feature>
<feature type="domain" description="Transmembrane protein TMEM132 C-terminal" evidence="9">
    <location>
        <begin position="826"/>
        <end position="906"/>
    </location>
</feature>
<dbReference type="InterPro" id="IPR031436">
    <property type="entry name" value="TMEM132_C"/>
</dbReference>
<sequence>MEFPQSNVKMGPWFWCVCLLLISTDISSGVEVSFESWDAGYFLKPLQGESLPEDAEFNHHLDRFTVLHATQINMVRSSYGPFTAKQTVPAMTLLHMNDSNGFQGTTLLDVSAHIVTKEVRRDQPLLRVLFHLGVGGRDAKVMKLGAHTVCITLVAEREGERLTTTCMPTPRDGTCLAEVTIPAHWWPPLDQVQGVKLRNLVHLEYALSEGECSSLFPSIPTQPTTRLEDVPLSTAHGQYLELKQDEVVRILIPQGLVYPRSRVYVPVYMYPNPAYPIYVFVLRARVRNGVKILGAQASQPDKWTITLDTNPKQTVATVTAFVKDANTASPETLPQSSQEVFSWLFEIEENVSSYDSARIIWNLRYVLDSSMAEQYNFDDNNIKMTSQLEVKKDDIQAVLPTAKTWELMNTALLNGKQVSHPMKVYIVSQAGKVADVTLRSTCQSVDESILKVSSSCTSVYLDGSEIRGSHNASIIVTYEGYKGQAQFTVWVPELPLDIQLADTKLSQIKGWKVPNSPRNKLKRVTVAVNGGGRNSKITTLKGNNAVTPDDANEDGKSNCRLRFQQTSVDVYARFFAVDDNSGRESYLINRKAYFRITNLVEGSLRVADPRIASLKGQIVQGQSVGRTEIQVLSPISHRMIGAHEVHVGNDKITLDFLKVTVVTGLQLSIQRDDDFPNTYEGLLDIRLSFSDGSVVPLSQISETDYHLTADTLDNTVVAFAPKMAQHHPRIIAIGQGKGDLLQVTLELSETCQRRRSPPLATNYVYVDVDFFDLRGREGLQNDEHGIFGSDLYVKLNGGVRNEKNERLFVAEDGTRGKGKGKGKGNKNAKPNSKPSVEAHQDPVHLTLGLKPLEIGLFALLGIFCIAIITFMVSCGVYAVRYRRKQLPPGAGESVTNAHDWVWLGRANLETGAAMTSSTGSHRSAPAGPPSDLNGNQRKSRHNSQSSTRNSVHSNNVGTASRPTSNRSSNISYPGSDVGMRITTNPQADDGAKQNASPVAVNTATATDDAQPLSDVYVSSDGNPTTPPPLPERRVRIQSNPIPMSARDDELKPMDGSATFTIQKPPVPPHANKCEEPAPVVRNRGVRVLPSELAATWRSDKSVGATLSDAEWEAATMGMDYDQLMDYFENLKESNA</sequence>
<feature type="compositionally biased region" description="Basic residues" evidence="6">
    <location>
        <begin position="816"/>
        <end position="826"/>
    </location>
</feature>
<dbReference type="AlphaFoldDB" id="T1J6G2"/>
<feature type="domain" description="Transmembrane protein TMEM132 sixth" evidence="14">
    <location>
        <begin position="658"/>
        <end position="753"/>
    </location>
</feature>
<evidence type="ECO:0000259" key="10">
    <source>
        <dbReference type="Pfam" id="PF16070"/>
    </source>
</evidence>
<dbReference type="InterPro" id="IPR031437">
    <property type="entry name" value="Ig_TMEM132_4th"/>
</dbReference>
<evidence type="ECO:0000256" key="3">
    <source>
        <dbReference type="ARBA" id="ARBA00022692"/>
    </source>
</evidence>
<dbReference type="HOGENOM" id="CLU_004719_0_0_1"/>
<dbReference type="GO" id="GO:0016020">
    <property type="term" value="C:membrane"/>
    <property type="evidence" value="ECO:0007669"/>
    <property type="project" value="UniProtKB-SubCell"/>
</dbReference>
<feature type="region of interest" description="Disordered" evidence="6">
    <location>
        <begin position="913"/>
        <end position="1031"/>
    </location>
</feature>
<evidence type="ECO:0000259" key="11">
    <source>
        <dbReference type="Pfam" id="PF23039"/>
    </source>
</evidence>
<dbReference type="EnsemblMetazoa" id="SMAR009231-RA">
    <property type="protein sequence ID" value="SMAR009231-PA"/>
    <property type="gene ID" value="SMAR009231"/>
</dbReference>
<evidence type="ECO:0000256" key="2">
    <source>
        <dbReference type="ARBA" id="ARBA00006166"/>
    </source>
</evidence>
<dbReference type="Proteomes" id="UP000014500">
    <property type="component" value="Unassembled WGS sequence"/>
</dbReference>
<feature type="region of interest" description="Disordered" evidence="6">
    <location>
        <begin position="810"/>
        <end position="840"/>
    </location>
</feature>
<comment type="similarity">
    <text evidence="2">Belongs to the TMEM132 family.</text>
</comment>
<evidence type="ECO:0000256" key="6">
    <source>
        <dbReference type="SAM" id="MobiDB-lite"/>
    </source>
</evidence>
<evidence type="ECO:0000313" key="16">
    <source>
        <dbReference type="Proteomes" id="UP000014500"/>
    </source>
</evidence>
<evidence type="ECO:0000256" key="1">
    <source>
        <dbReference type="ARBA" id="ARBA00004479"/>
    </source>
</evidence>
<name>T1J6G2_STRMM</name>
<dbReference type="InterPro" id="IPR055421">
    <property type="entry name" value="TMEM132_3rd"/>
</dbReference>
<evidence type="ECO:0000259" key="14">
    <source>
        <dbReference type="Pfam" id="PF23487"/>
    </source>
</evidence>
<evidence type="ECO:0000313" key="15">
    <source>
        <dbReference type="EnsemblMetazoa" id="SMAR009231-PA"/>
    </source>
</evidence>
<evidence type="ECO:0000259" key="9">
    <source>
        <dbReference type="Pfam" id="PF15706"/>
    </source>
</evidence>
<accession>T1J6G2</accession>
<keyword evidence="5 7" id="KW-0472">Membrane</keyword>
<feature type="compositionally biased region" description="Polar residues" evidence="6">
    <location>
        <begin position="932"/>
        <end position="972"/>
    </location>
</feature>
<dbReference type="PANTHER" id="PTHR13388:SF11">
    <property type="entry name" value="DETONATOR, ISOFORM E"/>
    <property type="match status" value="1"/>
</dbReference>
<keyword evidence="8" id="KW-0732">Signal</keyword>
<evidence type="ECO:0000256" key="7">
    <source>
        <dbReference type="SAM" id="Phobius"/>
    </source>
</evidence>
<evidence type="ECO:0008006" key="17">
    <source>
        <dbReference type="Google" id="ProtNLM"/>
    </source>
</evidence>
<evidence type="ECO:0000259" key="12">
    <source>
        <dbReference type="Pfam" id="PF23481"/>
    </source>
</evidence>
<keyword evidence="4 7" id="KW-1133">Transmembrane helix</keyword>